<dbReference type="AlphaFoldDB" id="A0A645BEE9"/>
<name>A0A645BEE9_9ZZZZ</name>
<proteinExistence type="predicted"/>
<sequence>MTLGIRERLKASPAMLAVLLCTVHGPVGIVDQIVEIVGVTVVDSKANAAADVELPAGGLQRLIGHPLFKLRIDVSKKGVIKCRNVMDIQAKLIACNAHGDHRVSDRKGLQPLGKPNQILIPHTMAIGVVDLLEGINVNESKEPQCIGFACDDRLHLRSVLIPAYQGGERILDQTVVQLQVEGFQFLIRPLQVPLCVDQLVVEPLDLLKMAVDDLGVLQGVSCMHGGNLLDHAHQQGLVLLLKLGGKFFQIIQGEHKDVLVQAEDEETEFQLLFDHHYMGTEHLVLLQQGLGERLLEDRLVGFIKEFEEAGLVRDGQ</sequence>
<protein>
    <submittedName>
        <fullName evidence="1">Uncharacterized protein</fullName>
    </submittedName>
</protein>
<accession>A0A645BEE9</accession>
<comment type="caution">
    <text evidence="1">The sequence shown here is derived from an EMBL/GenBank/DDBJ whole genome shotgun (WGS) entry which is preliminary data.</text>
</comment>
<dbReference type="EMBL" id="VSSQ01019623">
    <property type="protein sequence ID" value="MPM63825.1"/>
    <property type="molecule type" value="Genomic_DNA"/>
</dbReference>
<gene>
    <name evidence="1" type="ORF">SDC9_110709</name>
</gene>
<evidence type="ECO:0000313" key="1">
    <source>
        <dbReference type="EMBL" id="MPM63825.1"/>
    </source>
</evidence>
<organism evidence="1">
    <name type="scientific">bioreactor metagenome</name>
    <dbReference type="NCBI Taxonomy" id="1076179"/>
    <lineage>
        <taxon>unclassified sequences</taxon>
        <taxon>metagenomes</taxon>
        <taxon>ecological metagenomes</taxon>
    </lineage>
</organism>
<reference evidence="1" key="1">
    <citation type="submission" date="2019-08" db="EMBL/GenBank/DDBJ databases">
        <authorList>
            <person name="Kucharzyk K."/>
            <person name="Murdoch R.W."/>
            <person name="Higgins S."/>
            <person name="Loffler F."/>
        </authorList>
    </citation>
    <scope>NUCLEOTIDE SEQUENCE</scope>
</reference>